<sequence>MLSITPTAARVGSVAPRLAGPQRQQAAAASQARVATQKQAVSGGQGIAQRRARAAAAGRRLAAATVAAKAGGDVLVVGSSGQTAARVVVSLLRTGFKVTAGVDTDLEESQEVVKFAKQLEILNKGEAGSLKLAEFNPLDAESIAGVLKRGSRVVLVVGDQAGSRRPDLRIYDAVLEALLENAGRIAQLVVVTPLGGGGGGGFFGGGGGASGGRLSNLERRVVESGVDYLVVRAAPSDRVTDRYGEQANVVVAPVGRLPGNLQASRAQVAAVVAEAMAQAKGDAIIEVAASPAAPDAPLRSQVAAALAGAQLEVEEEEEEEEEAAPAPAKRGGFFTIGGGRKPALKAAVVVEEEEEEEEEEAPAPAKKPAFGFGGFGTRKITARQQVVVEEEEEEEEEEAPAPAPAPKKGFFTLGSRKAAPAPVVEEEEEEEEEAPAPAPKRGGFAFGSRRGGAAVAVAEPEAEAPPATRRIVRGRNPVAAPEEPKARPAPAQQQQKKEEGAAPKKSGGFLGFLGISNETVYADE</sequence>
<accession>A0A2P6TSK5</accession>
<dbReference type="OrthoDB" id="514963at2759"/>
<dbReference type="EMBL" id="LHPG02000007">
    <property type="protein sequence ID" value="PRW57034.1"/>
    <property type="molecule type" value="Genomic_DNA"/>
</dbReference>
<feature type="compositionally biased region" description="Acidic residues" evidence="1">
    <location>
        <begin position="312"/>
        <end position="323"/>
    </location>
</feature>
<feature type="region of interest" description="Disordered" evidence="1">
    <location>
        <begin position="347"/>
        <end position="524"/>
    </location>
</feature>
<evidence type="ECO:0000313" key="3">
    <source>
        <dbReference type="Proteomes" id="UP000239899"/>
    </source>
</evidence>
<dbReference type="AlphaFoldDB" id="A0A2P6TSK5"/>
<keyword evidence="3" id="KW-1185">Reference proteome</keyword>
<name>A0A2P6TSK5_CHLSO</name>
<dbReference type="PANTHER" id="PTHR47711">
    <property type="entry name" value="PROTEIN PLASTID TRANSCRIPTIONALLY ACTIVE 16, CHLOROPLASTIC"/>
    <property type="match status" value="1"/>
</dbReference>
<evidence type="ECO:0000256" key="1">
    <source>
        <dbReference type="SAM" id="MobiDB-lite"/>
    </source>
</evidence>
<comment type="caution">
    <text evidence="2">The sequence shown here is derived from an EMBL/GenBank/DDBJ whole genome shotgun (WGS) entry which is preliminary data.</text>
</comment>
<gene>
    <name evidence="2" type="ORF">C2E21_3999</name>
</gene>
<feature type="compositionally biased region" description="Acidic residues" evidence="1">
    <location>
        <begin position="350"/>
        <end position="361"/>
    </location>
</feature>
<feature type="compositionally biased region" description="Low complexity" evidence="1">
    <location>
        <begin position="439"/>
        <end position="467"/>
    </location>
</feature>
<dbReference type="Proteomes" id="UP000239899">
    <property type="component" value="Unassembled WGS sequence"/>
</dbReference>
<protein>
    <submittedName>
        <fullName evidence="2">TIC chloroplastic</fullName>
    </submittedName>
</protein>
<feature type="compositionally biased region" description="Acidic residues" evidence="1">
    <location>
        <begin position="388"/>
        <end position="399"/>
    </location>
</feature>
<reference evidence="2 3" key="1">
    <citation type="journal article" date="2018" name="Plant J.">
        <title>Genome sequences of Chlorella sorokiniana UTEX 1602 and Micractinium conductrix SAG 241.80: implications to maltose excretion by a green alga.</title>
        <authorList>
            <person name="Arriola M.B."/>
            <person name="Velmurugan N."/>
            <person name="Zhang Y."/>
            <person name="Plunkett M.H."/>
            <person name="Hondzo H."/>
            <person name="Barney B.M."/>
        </authorList>
    </citation>
    <scope>NUCLEOTIDE SEQUENCE [LARGE SCALE GENOMIC DNA]</scope>
    <source>
        <strain evidence="3">UTEX 1602</strain>
    </source>
</reference>
<dbReference type="SUPFAM" id="SSF51735">
    <property type="entry name" value="NAD(P)-binding Rossmann-fold domains"/>
    <property type="match status" value="1"/>
</dbReference>
<evidence type="ECO:0000313" key="2">
    <source>
        <dbReference type="EMBL" id="PRW57034.1"/>
    </source>
</evidence>
<dbReference type="PANTHER" id="PTHR47711:SF2">
    <property type="entry name" value="PROTEIN PLASTID TRANSCRIPTIONALLY ACTIVE 16, CHLOROPLASTIC"/>
    <property type="match status" value="1"/>
</dbReference>
<dbReference type="STRING" id="3076.A0A2P6TSK5"/>
<dbReference type="InterPro" id="IPR036291">
    <property type="entry name" value="NAD(P)-bd_dom_sf"/>
</dbReference>
<organism evidence="2 3">
    <name type="scientific">Chlorella sorokiniana</name>
    <name type="common">Freshwater green alga</name>
    <dbReference type="NCBI Taxonomy" id="3076"/>
    <lineage>
        <taxon>Eukaryota</taxon>
        <taxon>Viridiplantae</taxon>
        <taxon>Chlorophyta</taxon>
        <taxon>core chlorophytes</taxon>
        <taxon>Trebouxiophyceae</taxon>
        <taxon>Chlorellales</taxon>
        <taxon>Chlorellaceae</taxon>
        <taxon>Chlorella clade</taxon>
        <taxon>Chlorella</taxon>
    </lineage>
</organism>
<proteinExistence type="predicted"/>
<feature type="region of interest" description="Disordered" evidence="1">
    <location>
        <begin position="309"/>
        <end position="335"/>
    </location>
</feature>
<feature type="compositionally biased region" description="Acidic residues" evidence="1">
    <location>
        <begin position="424"/>
        <end position="434"/>
    </location>
</feature>
<dbReference type="Gene3D" id="3.40.50.720">
    <property type="entry name" value="NAD(P)-binding Rossmann-like Domain"/>
    <property type="match status" value="1"/>
</dbReference>